<feature type="transmembrane region" description="Helical" evidence="5">
    <location>
        <begin position="69"/>
        <end position="93"/>
    </location>
</feature>
<dbReference type="PANTHER" id="PTHR10361">
    <property type="entry name" value="SODIUM-BILE ACID COTRANSPORTER"/>
    <property type="match status" value="1"/>
</dbReference>
<dbReference type="GeneID" id="88849279"/>
<keyword evidence="3 5" id="KW-1133">Transmembrane helix</keyword>
<keyword evidence="2 5" id="KW-0812">Transmembrane</keyword>
<sequence length="319" mass="33923">MDKWTRFGKAIGSHMPLIAPVCVLAGVLFPQVFGVTEHAVPILFAIMTFQGSLNNNFRSVANQFRHPKDMLFVLGMSIVAMPVVAHALASLIFGNDSNLVTGATLEYCVPVGVVSFMWCGMYGGDLSLALACILVSTVLSPFTIPLSLKLLLGATVQVDVLGMMSNMVFMIALPAVAGMLVNDLTHGWGHKTLSPVMSPAVKMLLIVIIASNSSQMSDYMRHLTPELLGMALFILVYASCGFAMGLLIARVRGIGRGRLVTSCFCTGIRNVSAGAVLAAQFFPGEVVFPVMMGTLFQQVLAGAFGSLINRVAGEAEQTA</sequence>
<protein>
    <recommendedName>
        <fullName evidence="8">Bile acid:sodium symporter family protein</fullName>
    </recommendedName>
</protein>
<feature type="transmembrane region" description="Helical" evidence="5">
    <location>
        <begin position="12"/>
        <end position="33"/>
    </location>
</feature>
<evidence type="ECO:0000256" key="2">
    <source>
        <dbReference type="ARBA" id="ARBA00022692"/>
    </source>
</evidence>
<evidence type="ECO:0000256" key="3">
    <source>
        <dbReference type="ARBA" id="ARBA00022989"/>
    </source>
</evidence>
<dbReference type="Proteomes" id="UP000273154">
    <property type="component" value="Chromosome"/>
</dbReference>
<evidence type="ECO:0000313" key="7">
    <source>
        <dbReference type="Proteomes" id="UP000273154"/>
    </source>
</evidence>
<dbReference type="InterPro" id="IPR002657">
    <property type="entry name" value="BilAc:Na_symport/Acr3"/>
</dbReference>
<feature type="transmembrane region" description="Helical" evidence="5">
    <location>
        <begin position="39"/>
        <end position="57"/>
    </location>
</feature>
<keyword evidence="4 5" id="KW-0472">Membrane</keyword>
<dbReference type="Gene3D" id="1.20.1530.20">
    <property type="match status" value="1"/>
</dbReference>
<evidence type="ECO:0000256" key="5">
    <source>
        <dbReference type="SAM" id="Phobius"/>
    </source>
</evidence>
<dbReference type="InterPro" id="IPR038770">
    <property type="entry name" value="Na+/solute_symporter_sf"/>
</dbReference>
<accession>A0A3G9JZ21</accession>
<reference evidence="7" key="1">
    <citation type="submission" date="2018-11" db="EMBL/GenBank/DDBJ databases">
        <title>Comparative genomics of Parolsenella catena and Libanicoccus massiliensis: Reclassification of Libanicoccus massiliensis as Parolsenella massiliensis comb. nov.</title>
        <authorList>
            <person name="Sakamoto M."/>
            <person name="Ikeyama N."/>
            <person name="Murakami T."/>
            <person name="Mori H."/>
            <person name="Yuki M."/>
            <person name="Ohkuma M."/>
        </authorList>
    </citation>
    <scope>NUCLEOTIDE SEQUENCE [LARGE SCALE GENOMIC DNA]</scope>
    <source>
        <strain evidence="7">JCM 31932</strain>
    </source>
</reference>
<dbReference type="PANTHER" id="PTHR10361:SF28">
    <property type="entry name" value="P3 PROTEIN-RELATED"/>
    <property type="match status" value="1"/>
</dbReference>
<dbReference type="GO" id="GO:0016020">
    <property type="term" value="C:membrane"/>
    <property type="evidence" value="ECO:0007669"/>
    <property type="project" value="UniProtKB-SubCell"/>
</dbReference>
<organism evidence="6 7">
    <name type="scientific">Parolsenella catena</name>
    <dbReference type="NCBI Taxonomy" id="2003188"/>
    <lineage>
        <taxon>Bacteria</taxon>
        <taxon>Bacillati</taxon>
        <taxon>Actinomycetota</taxon>
        <taxon>Coriobacteriia</taxon>
        <taxon>Coriobacteriales</taxon>
        <taxon>Atopobiaceae</taxon>
        <taxon>Parolsenella</taxon>
    </lineage>
</organism>
<dbReference type="EMBL" id="AP019367">
    <property type="protein sequence ID" value="BBH50553.1"/>
    <property type="molecule type" value="Genomic_DNA"/>
</dbReference>
<evidence type="ECO:0000256" key="4">
    <source>
        <dbReference type="ARBA" id="ARBA00023136"/>
    </source>
</evidence>
<name>A0A3G9JZ21_9ACTN</name>
<dbReference type="AlphaFoldDB" id="A0A3G9JZ21"/>
<dbReference type="InterPro" id="IPR004710">
    <property type="entry name" value="Bilac:Na_transpt"/>
</dbReference>
<evidence type="ECO:0008006" key="8">
    <source>
        <dbReference type="Google" id="ProtNLM"/>
    </source>
</evidence>
<evidence type="ECO:0000313" key="6">
    <source>
        <dbReference type="EMBL" id="BBH50553.1"/>
    </source>
</evidence>
<dbReference type="Pfam" id="PF01758">
    <property type="entry name" value="SBF"/>
    <property type="match status" value="1"/>
</dbReference>
<feature type="transmembrane region" description="Helical" evidence="5">
    <location>
        <begin position="193"/>
        <end position="210"/>
    </location>
</feature>
<feature type="transmembrane region" description="Helical" evidence="5">
    <location>
        <begin position="126"/>
        <end position="148"/>
    </location>
</feature>
<gene>
    <name evidence="6" type="primary">ybaS</name>
    <name evidence="6" type="ORF">Pcatena_11400</name>
</gene>
<dbReference type="KEGG" id="pcat:Pcatena_11400"/>
<proteinExistence type="predicted"/>
<keyword evidence="7" id="KW-1185">Reference proteome</keyword>
<feature type="transmembrane region" description="Helical" evidence="5">
    <location>
        <begin position="160"/>
        <end position="181"/>
    </location>
</feature>
<comment type="subcellular location">
    <subcellularLocation>
        <location evidence="1">Membrane</location>
        <topology evidence="1">Multi-pass membrane protein</topology>
    </subcellularLocation>
</comment>
<evidence type="ECO:0000256" key="1">
    <source>
        <dbReference type="ARBA" id="ARBA00004141"/>
    </source>
</evidence>
<feature type="transmembrane region" description="Helical" evidence="5">
    <location>
        <begin position="230"/>
        <end position="249"/>
    </location>
</feature>
<dbReference type="RefSeq" id="WP_232619834.1">
    <property type="nucleotide sequence ID" value="NZ_AP019367.1"/>
</dbReference>